<dbReference type="OrthoDB" id="1623957at2"/>
<dbReference type="SUPFAM" id="SSF56796">
    <property type="entry name" value="Dehydroquinate synthase-like"/>
    <property type="match status" value="1"/>
</dbReference>
<dbReference type="Gene3D" id="1.20.1090.10">
    <property type="entry name" value="Dehydroquinate synthase-like - alpha domain"/>
    <property type="match status" value="1"/>
</dbReference>
<dbReference type="PANTHER" id="PTHR43633:SF1">
    <property type="entry name" value="ALCOHOL DEHYDROGENASE YQHD"/>
    <property type="match status" value="1"/>
</dbReference>
<proteinExistence type="predicted"/>
<comment type="caution">
    <text evidence="4">The sequence shown here is derived from an EMBL/GenBank/DDBJ whole genome shotgun (WGS) entry which is preliminary data.</text>
</comment>
<sequence>MKNFEYYAPTRVVFGKETEKQVGSLIHSLGCQKALVLFGGNSAQRSGLLEQIYGSLSEFGISFITLGGVVPNPVLSKVYEGIKICRNERVDFILAVGGGSVIDTAKAIGYGVTNEGDVWHFYNGKRKPSSCLPIGTILTIAGSGSEMSYCSIITNEDGNLKRACNSDLGRCKFVIMNPELTYTLPKWQTACGCTDILMHSMERYFSSEPSMEVTDKISESIMRTVIHNSKILMKDPKNYKARAEIMWTASLSHNDLTGCGAASDWATHQLEHELSGMFNISHGAGLAALWGSWARYVLKTNPNRFMQFASQVLNIPCNFFAPEKTALEGIETLEEFFISLGMPVKISNLKIALTESQIEELAQNCSFKNQRTIGNFKVLYKEDMKKIYRMAS</sequence>
<accession>A0A4V2URS3</accession>
<feature type="domain" description="Alcohol dehydrogenase iron-type/glycerol dehydrogenase GldA" evidence="2">
    <location>
        <begin position="9"/>
        <end position="178"/>
    </location>
</feature>
<dbReference type="GO" id="GO:0008106">
    <property type="term" value="F:alcohol dehydrogenase (NADP+) activity"/>
    <property type="evidence" value="ECO:0007669"/>
    <property type="project" value="TreeGrafter"/>
</dbReference>
<dbReference type="GO" id="GO:1990362">
    <property type="term" value="F:butanol dehydrogenase (NAD+) activity"/>
    <property type="evidence" value="ECO:0007669"/>
    <property type="project" value="InterPro"/>
</dbReference>
<dbReference type="InterPro" id="IPR001670">
    <property type="entry name" value="ADH_Fe/GldA"/>
</dbReference>
<reference evidence="4 5" key="1">
    <citation type="submission" date="2019-03" db="EMBL/GenBank/DDBJ databases">
        <title>Genomic Encyclopedia of Type Strains, Phase IV (KMG-IV): sequencing the most valuable type-strain genomes for metagenomic binning, comparative biology and taxonomic classification.</title>
        <authorList>
            <person name="Goeker M."/>
        </authorList>
    </citation>
    <scope>NUCLEOTIDE SEQUENCE [LARGE SCALE GENOMIC DNA]</scope>
    <source>
        <strain evidence="4 5">DSM 20467</strain>
    </source>
</reference>
<evidence type="ECO:0000313" key="4">
    <source>
        <dbReference type="EMBL" id="TCS78692.1"/>
    </source>
</evidence>
<dbReference type="Proteomes" id="UP000295188">
    <property type="component" value="Unassembled WGS sequence"/>
</dbReference>
<dbReference type="FunFam" id="3.40.50.1970:FF:000003">
    <property type="entry name" value="Alcohol dehydrogenase, iron-containing"/>
    <property type="match status" value="1"/>
</dbReference>
<dbReference type="InterPro" id="IPR044731">
    <property type="entry name" value="BDH-like"/>
</dbReference>
<keyword evidence="1" id="KW-0560">Oxidoreductase</keyword>
<dbReference type="AlphaFoldDB" id="A0A4V2URS3"/>
<evidence type="ECO:0000313" key="5">
    <source>
        <dbReference type="Proteomes" id="UP000295188"/>
    </source>
</evidence>
<dbReference type="Gene3D" id="3.40.50.1970">
    <property type="match status" value="1"/>
</dbReference>
<dbReference type="InterPro" id="IPR056798">
    <property type="entry name" value="ADH_Fe_C"/>
</dbReference>
<dbReference type="Pfam" id="PF25137">
    <property type="entry name" value="ADH_Fe_C"/>
    <property type="match status" value="1"/>
</dbReference>
<dbReference type="CDD" id="cd08187">
    <property type="entry name" value="BDH"/>
    <property type="match status" value="1"/>
</dbReference>
<feature type="domain" description="Fe-containing alcohol dehydrogenase-like C-terminal" evidence="3">
    <location>
        <begin position="189"/>
        <end position="391"/>
    </location>
</feature>
<dbReference type="InterPro" id="IPR018211">
    <property type="entry name" value="ADH_Fe_CS"/>
</dbReference>
<name>A0A4V2URS3_9FIRM</name>
<organism evidence="4 5">
    <name type="scientific">Pectinatus cerevisiiphilus</name>
    <dbReference type="NCBI Taxonomy" id="86956"/>
    <lineage>
        <taxon>Bacteria</taxon>
        <taxon>Bacillati</taxon>
        <taxon>Bacillota</taxon>
        <taxon>Negativicutes</taxon>
        <taxon>Selenomonadales</taxon>
        <taxon>Selenomonadaceae</taxon>
        <taxon>Pectinatus</taxon>
    </lineage>
</organism>
<dbReference type="GO" id="GO:0046872">
    <property type="term" value="F:metal ion binding"/>
    <property type="evidence" value="ECO:0007669"/>
    <property type="project" value="InterPro"/>
</dbReference>
<evidence type="ECO:0000256" key="1">
    <source>
        <dbReference type="ARBA" id="ARBA00023002"/>
    </source>
</evidence>
<dbReference type="GO" id="GO:0005829">
    <property type="term" value="C:cytosol"/>
    <property type="evidence" value="ECO:0007669"/>
    <property type="project" value="TreeGrafter"/>
</dbReference>
<gene>
    <name evidence="4" type="ORF">EDC37_10945</name>
</gene>
<protein>
    <submittedName>
        <fullName evidence="4">Uncharacterized protein</fullName>
    </submittedName>
</protein>
<dbReference type="Pfam" id="PF00465">
    <property type="entry name" value="Fe-ADH"/>
    <property type="match status" value="1"/>
</dbReference>
<dbReference type="PROSITE" id="PS00060">
    <property type="entry name" value="ADH_IRON_2"/>
    <property type="match status" value="1"/>
</dbReference>
<dbReference type="PANTHER" id="PTHR43633">
    <property type="entry name" value="ALCOHOL DEHYDROGENASE YQHD"/>
    <property type="match status" value="1"/>
</dbReference>
<evidence type="ECO:0000259" key="3">
    <source>
        <dbReference type="Pfam" id="PF25137"/>
    </source>
</evidence>
<evidence type="ECO:0000259" key="2">
    <source>
        <dbReference type="Pfam" id="PF00465"/>
    </source>
</evidence>
<keyword evidence="5" id="KW-1185">Reference proteome</keyword>
<dbReference type="EMBL" id="SMAA01000009">
    <property type="protein sequence ID" value="TCS78692.1"/>
    <property type="molecule type" value="Genomic_DNA"/>
</dbReference>
<dbReference type="GO" id="GO:1990002">
    <property type="term" value="F:methylglyoxal reductase (NADPH) (acetol producing) activity"/>
    <property type="evidence" value="ECO:0007669"/>
    <property type="project" value="TreeGrafter"/>
</dbReference>
<dbReference type="RefSeq" id="WP_132549651.1">
    <property type="nucleotide sequence ID" value="NZ_SMAA01000009.1"/>
</dbReference>